<keyword evidence="1" id="KW-0472">Membrane</keyword>
<organism evidence="2 3">
    <name type="scientific">Moheibacter sediminis</name>
    <dbReference type="NCBI Taxonomy" id="1434700"/>
    <lineage>
        <taxon>Bacteria</taxon>
        <taxon>Pseudomonadati</taxon>
        <taxon>Bacteroidota</taxon>
        <taxon>Flavobacteriia</taxon>
        <taxon>Flavobacteriales</taxon>
        <taxon>Weeksellaceae</taxon>
        <taxon>Moheibacter</taxon>
    </lineage>
</organism>
<reference evidence="2 3" key="1">
    <citation type="submission" date="2017-04" db="EMBL/GenBank/DDBJ databases">
        <authorList>
            <person name="Afonso C.L."/>
            <person name="Miller P.J."/>
            <person name="Scott M.A."/>
            <person name="Spackman E."/>
            <person name="Goraichik I."/>
            <person name="Dimitrov K.M."/>
            <person name="Suarez D.L."/>
            <person name="Swayne D.E."/>
        </authorList>
    </citation>
    <scope>NUCLEOTIDE SEQUENCE [LARGE SCALE GENOMIC DNA]</scope>
    <source>
        <strain evidence="2 3">CGMCC 1.12708</strain>
    </source>
</reference>
<gene>
    <name evidence="2" type="ORF">SAMN06296427_10274</name>
</gene>
<dbReference type="RefSeq" id="WP_084016127.1">
    <property type="nucleotide sequence ID" value="NZ_FWXS01000002.1"/>
</dbReference>
<keyword evidence="3" id="KW-1185">Reference proteome</keyword>
<proteinExistence type="predicted"/>
<dbReference type="OrthoDB" id="709028at2"/>
<dbReference type="AlphaFoldDB" id="A0A1W1Z0E4"/>
<feature type="transmembrane region" description="Helical" evidence="1">
    <location>
        <begin position="135"/>
        <end position="156"/>
    </location>
</feature>
<feature type="transmembrane region" description="Helical" evidence="1">
    <location>
        <begin position="93"/>
        <end position="114"/>
    </location>
</feature>
<dbReference type="EMBL" id="FWXS01000002">
    <property type="protein sequence ID" value="SMC41864.1"/>
    <property type="molecule type" value="Genomic_DNA"/>
</dbReference>
<accession>A0A1W1Z0E4</accession>
<keyword evidence="1" id="KW-1133">Transmembrane helix</keyword>
<evidence type="ECO:0000256" key="1">
    <source>
        <dbReference type="SAM" id="Phobius"/>
    </source>
</evidence>
<dbReference type="Proteomes" id="UP000192393">
    <property type="component" value="Unassembled WGS sequence"/>
</dbReference>
<evidence type="ECO:0000313" key="3">
    <source>
        <dbReference type="Proteomes" id="UP000192393"/>
    </source>
</evidence>
<keyword evidence="1" id="KW-0812">Transmembrane</keyword>
<sequence>MINNESNIHDDELNDLKSLWQNQTDEKSYDKNQIFKMIHRKSKNSVQWLFYITLAELALAIVFSIWAIVSGTNMISEHLKEVMNEETLKSYDYISHISLVGSCIFVAITFIYFRKISAQLSVKALIDKIIEFRKVLSWLIILWVVLSLAFIFPMYVEMGQQVFMHDYDKGNMSPQEIEQTAKGVGIGLAAISSFLIILFSVLYYGIIYGIFLRRLGKNLKELKKIEP</sequence>
<feature type="transmembrane region" description="Helical" evidence="1">
    <location>
        <begin position="48"/>
        <end position="69"/>
    </location>
</feature>
<name>A0A1W1Z0E4_9FLAO</name>
<protein>
    <submittedName>
        <fullName evidence="2">Uncharacterized protein</fullName>
    </submittedName>
</protein>
<evidence type="ECO:0000313" key="2">
    <source>
        <dbReference type="EMBL" id="SMC41864.1"/>
    </source>
</evidence>
<feature type="transmembrane region" description="Helical" evidence="1">
    <location>
        <begin position="186"/>
        <end position="211"/>
    </location>
</feature>
<dbReference type="STRING" id="1434700.SAMN06296427_10274"/>